<name>A0A7W8UA20_9HYPH</name>
<reference evidence="1 2" key="1">
    <citation type="submission" date="2020-08" db="EMBL/GenBank/DDBJ databases">
        <title>Genomic Encyclopedia of Type Strains, Phase IV (KMG-V): Genome sequencing to study the core and pangenomes of soil and plant-associated prokaryotes.</title>
        <authorList>
            <person name="Whitman W."/>
        </authorList>
    </citation>
    <scope>NUCLEOTIDE SEQUENCE [LARGE SCALE GENOMIC DNA]</scope>
    <source>
        <strain evidence="1 2">SEMIA 4084</strain>
    </source>
</reference>
<keyword evidence="2" id="KW-1185">Reference proteome</keyword>
<dbReference type="AlphaFoldDB" id="A0A7W8UA20"/>
<dbReference type="InterPro" id="IPR010282">
    <property type="entry name" value="Uncharacterised_HutD/Ves"/>
</dbReference>
<sequence>MSIAQQPNHNRLMVLKADTYRRMPWKNGAGETVEIAVFPPEADLATFGWRVSMATVGSDGPFSVFPGIDRTLSILQGDGIELDIAGRSPVVLTQASKPLAFPADAATSARLVSGAIVDLNVMTRRGQWVHQVEKRIVEGQHHLDAEGGVTMLLSLGNVRIDSGDHAVELARLDCAILQGVVLITSDMPTEAYLIHISPV</sequence>
<dbReference type="PANTHER" id="PTHR37943">
    <property type="entry name" value="PROTEIN VES"/>
    <property type="match status" value="1"/>
</dbReference>
<evidence type="ECO:0008006" key="3">
    <source>
        <dbReference type="Google" id="ProtNLM"/>
    </source>
</evidence>
<comment type="caution">
    <text evidence="1">The sequence shown here is derived from an EMBL/GenBank/DDBJ whole genome shotgun (WGS) entry which is preliminary data.</text>
</comment>
<dbReference type="EMBL" id="JACHBK010000004">
    <property type="protein sequence ID" value="MBB5535513.1"/>
    <property type="molecule type" value="Genomic_DNA"/>
</dbReference>
<evidence type="ECO:0000313" key="2">
    <source>
        <dbReference type="Proteomes" id="UP000585507"/>
    </source>
</evidence>
<dbReference type="Proteomes" id="UP000585507">
    <property type="component" value="Unassembled WGS sequence"/>
</dbReference>
<accession>A0A7W8UA20</accession>
<dbReference type="InterPro" id="IPR014710">
    <property type="entry name" value="RmlC-like_jellyroll"/>
</dbReference>
<dbReference type="RefSeq" id="WP_234913065.1">
    <property type="nucleotide sequence ID" value="NZ_JACHBK010000004.1"/>
</dbReference>
<dbReference type="Gene3D" id="2.60.120.10">
    <property type="entry name" value="Jelly Rolls"/>
    <property type="match status" value="1"/>
</dbReference>
<dbReference type="Pfam" id="PF05962">
    <property type="entry name" value="HutD"/>
    <property type="match status" value="1"/>
</dbReference>
<dbReference type="SUPFAM" id="SSF51182">
    <property type="entry name" value="RmlC-like cupins"/>
    <property type="match status" value="1"/>
</dbReference>
<dbReference type="CDD" id="cd20293">
    <property type="entry name" value="cupin_HutD_N"/>
    <property type="match status" value="1"/>
</dbReference>
<organism evidence="1 2">
    <name type="scientific">Rhizobium giardinii</name>
    <dbReference type="NCBI Taxonomy" id="56731"/>
    <lineage>
        <taxon>Bacteria</taxon>
        <taxon>Pseudomonadati</taxon>
        <taxon>Pseudomonadota</taxon>
        <taxon>Alphaproteobacteria</taxon>
        <taxon>Hyphomicrobiales</taxon>
        <taxon>Rhizobiaceae</taxon>
        <taxon>Rhizobium/Agrobacterium group</taxon>
        <taxon>Rhizobium</taxon>
    </lineage>
</organism>
<gene>
    <name evidence="1" type="ORF">GGD55_002207</name>
</gene>
<dbReference type="PANTHER" id="PTHR37943:SF1">
    <property type="entry name" value="PROTEIN VES"/>
    <property type="match status" value="1"/>
</dbReference>
<evidence type="ECO:0000313" key="1">
    <source>
        <dbReference type="EMBL" id="MBB5535513.1"/>
    </source>
</evidence>
<proteinExistence type="predicted"/>
<protein>
    <recommendedName>
        <fullName evidence="3">HutD family protein</fullName>
    </recommendedName>
</protein>
<dbReference type="InterPro" id="IPR011051">
    <property type="entry name" value="RmlC_Cupin_sf"/>
</dbReference>